<gene>
    <name evidence="2" type="ORF">GCM10009544_04550</name>
</gene>
<keyword evidence="1" id="KW-0472">Membrane</keyword>
<keyword evidence="3" id="KW-1185">Reference proteome</keyword>
<feature type="transmembrane region" description="Helical" evidence="1">
    <location>
        <begin position="74"/>
        <end position="96"/>
    </location>
</feature>
<name>A0ABP3J964_9ACTN</name>
<keyword evidence="1" id="KW-0812">Transmembrane</keyword>
<sequence>MDHVNRFESRVTFRLLRWEYGVALLVSAALFLRHLSEVRWWVAVLLFVYIDLIGYVPGAIAFRRAANGRISKVYYVLYNTMHSFVTHAVVLGVWAAVAGLEWAFLAVPIHLCGDRALFGNFLKSFRVRFEPVAVPAFVEFEKRVVAQHSAEHSTPERV</sequence>
<dbReference type="Proteomes" id="UP001499895">
    <property type="component" value="Unassembled WGS sequence"/>
</dbReference>
<protein>
    <recommendedName>
        <fullName evidence="4">Integral membrane protein</fullName>
    </recommendedName>
</protein>
<feature type="transmembrane region" description="Helical" evidence="1">
    <location>
        <begin position="15"/>
        <end position="32"/>
    </location>
</feature>
<comment type="caution">
    <text evidence="2">The sequence shown here is derived from an EMBL/GenBank/DDBJ whole genome shotgun (WGS) entry which is preliminary data.</text>
</comment>
<keyword evidence="1" id="KW-1133">Transmembrane helix</keyword>
<reference evidence="3" key="1">
    <citation type="journal article" date="2019" name="Int. J. Syst. Evol. Microbiol.">
        <title>The Global Catalogue of Microorganisms (GCM) 10K type strain sequencing project: providing services to taxonomists for standard genome sequencing and annotation.</title>
        <authorList>
            <consortium name="The Broad Institute Genomics Platform"/>
            <consortium name="The Broad Institute Genome Sequencing Center for Infectious Disease"/>
            <person name="Wu L."/>
            <person name="Ma J."/>
        </authorList>
    </citation>
    <scope>NUCLEOTIDE SEQUENCE [LARGE SCALE GENOMIC DNA]</scope>
    <source>
        <strain evidence="3">JCM 10649</strain>
    </source>
</reference>
<dbReference type="RefSeq" id="WP_344084542.1">
    <property type="nucleotide sequence ID" value="NZ_BAAAHB010000002.1"/>
</dbReference>
<proteinExistence type="predicted"/>
<accession>A0ABP3J964</accession>
<evidence type="ECO:0000313" key="2">
    <source>
        <dbReference type="EMBL" id="GAA0444864.1"/>
    </source>
</evidence>
<dbReference type="EMBL" id="BAAAHB010000002">
    <property type="protein sequence ID" value="GAA0444864.1"/>
    <property type="molecule type" value="Genomic_DNA"/>
</dbReference>
<evidence type="ECO:0000256" key="1">
    <source>
        <dbReference type="SAM" id="Phobius"/>
    </source>
</evidence>
<feature type="transmembrane region" description="Helical" evidence="1">
    <location>
        <begin position="38"/>
        <end position="62"/>
    </location>
</feature>
<evidence type="ECO:0000313" key="3">
    <source>
        <dbReference type="Proteomes" id="UP001499895"/>
    </source>
</evidence>
<evidence type="ECO:0008006" key="4">
    <source>
        <dbReference type="Google" id="ProtNLM"/>
    </source>
</evidence>
<organism evidence="2 3">
    <name type="scientific">Streptomyces stramineus</name>
    <dbReference type="NCBI Taxonomy" id="173861"/>
    <lineage>
        <taxon>Bacteria</taxon>
        <taxon>Bacillati</taxon>
        <taxon>Actinomycetota</taxon>
        <taxon>Actinomycetes</taxon>
        <taxon>Kitasatosporales</taxon>
        <taxon>Streptomycetaceae</taxon>
        <taxon>Streptomyces</taxon>
    </lineage>
</organism>